<sequence>MTGAAAGGTAGTWRGWPAGLALALLSALLLAGPADKALAAGGGDAPAKTDPGAPESGDESADGPAQGSERISVSPPRVRLQLDPVILKRMRERLEELEAPAKPAEEDESSEAPGIGVVPGDVPEALASPKRQ</sequence>
<name>A0A1U7DH15_9RHOB</name>
<proteinExistence type="predicted"/>
<organism evidence="1 2">
    <name type="scientific">Brevirhabdus pacifica</name>
    <dbReference type="NCBI Taxonomy" id="1267768"/>
    <lineage>
        <taxon>Bacteria</taxon>
        <taxon>Pseudomonadati</taxon>
        <taxon>Pseudomonadota</taxon>
        <taxon>Alphaproteobacteria</taxon>
        <taxon>Rhodobacterales</taxon>
        <taxon>Paracoccaceae</taxon>
        <taxon>Brevirhabdus</taxon>
    </lineage>
</organism>
<dbReference type="STRING" id="1267768.BV394_05425"/>
<accession>A0A1U7DH15</accession>
<keyword evidence="2" id="KW-1185">Reference proteome</keyword>
<dbReference type="AlphaFoldDB" id="A0A1U7DH15"/>
<accession>A0A2M9DEF2</accession>
<dbReference type="RefSeq" id="WP_076979248.1">
    <property type="nucleotide sequence ID" value="NZ_CP019124.1"/>
</dbReference>
<dbReference type="Proteomes" id="UP000187266">
    <property type="component" value="Chromosome"/>
</dbReference>
<gene>
    <name evidence="1" type="ORF">BV394_05425</name>
</gene>
<protein>
    <submittedName>
        <fullName evidence="1">Uncharacterized protein</fullName>
    </submittedName>
</protein>
<evidence type="ECO:0000313" key="2">
    <source>
        <dbReference type="Proteomes" id="UP000187266"/>
    </source>
</evidence>
<dbReference type="EMBL" id="CP019124">
    <property type="protein sequence ID" value="APX89225.1"/>
    <property type="molecule type" value="Genomic_DNA"/>
</dbReference>
<evidence type="ECO:0000313" key="1">
    <source>
        <dbReference type="EMBL" id="APX89225.1"/>
    </source>
</evidence>
<reference evidence="1 2" key="1">
    <citation type="submission" date="2017-01" db="EMBL/GenBank/DDBJ databases">
        <title>Genomic analysis of Xuhuaishuia manganoxidans DY6-4.</title>
        <authorList>
            <person name="Wang X."/>
        </authorList>
    </citation>
    <scope>NUCLEOTIDE SEQUENCE [LARGE SCALE GENOMIC DNA]</scope>
    <source>
        <strain evidence="1 2">DY6-4</strain>
    </source>
</reference>